<dbReference type="EMBL" id="QPFP01000003">
    <property type="protein sequence ID" value="TEB37959.1"/>
    <property type="molecule type" value="Genomic_DNA"/>
</dbReference>
<feature type="transmembrane region" description="Helical" evidence="1">
    <location>
        <begin position="56"/>
        <end position="81"/>
    </location>
</feature>
<dbReference type="Proteomes" id="UP000298030">
    <property type="component" value="Unassembled WGS sequence"/>
</dbReference>
<evidence type="ECO:0000313" key="3">
    <source>
        <dbReference type="Proteomes" id="UP000298030"/>
    </source>
</evidence>
<proteinExistence type="predicted"/>
<keyword evidence="1" id="KW-0472">Membrane</keyword>
<protein>
    <submittedName>
        <fullName evidence="2">Uncharacterized protein</fullName>
    </submittedName>
</protein>
<sequence length="136" mass="15025">MLRAGSSRCGLALCQSGTRPPSIATIWSLQSLMRKQCSGSRQLEPALEGACVSRPLRILTCGCIALHFFPFLLGACGVLVLKRHWKRLLFYFPGLTASPRPHSRFSLPEGTFVTVLIGNVHTTISSQPLLSYRRRV</sequence>
<keyword evidence="1" id="KW-0812">Transmembrane</keyword>
<keyword evidence="3" id="KW-1185">Reference proteome</keyword>
<comment type="caution">
    <text evidence="2">The sequence shown here is derived from an EMBL/GenBank/DDBJ whole genome shotgun (WGS) entry which is preliminary data.</text>
</comment>
<evidence type="ECO:0000256" key="1">
    <source>
        <dbReference type="SAM" id="Phobius"/>
    </source>
</evidence>
<keyword evidence="1" id="KW-1133">Transmembrane helix</keyword>
<accession>A0A4Y7TWL6</accession>
<reference evidence="2 3" key="1">
    <citation type="journal article" date="2019" name="Nat. Ecol. Evol.">
        <title>Megaphylogeny resolves global patterns of mushroom evolution.</title>
        <authorList>
            <person name="Varga T."/>
            <person name="Krizsan K."/>
            <person name="Foldi C."/>
            <person name="Dima B."/>
            <person name="Sanchez-Garcia M."/>
            <person name="Sanchez-Ramirez S."/>
            <person name="Szollosi G.J."/>
            <person name="Szarkandi J.G."/>
            <person name="Papp V."/>
            <person name="Albert L."/>
            <person name="Andreopoulos W."/>
            <person name="Angelini C."/>
            <person name="Antonin V."/>
            <person name="Barry K.W."/>
            <person name="Bougher N.L."/>
            <person name="Buchanan P."/>
            <person name="Buyck B."/>
            <person name="Bense V."/>
            <person name="Catcheside P."/>
            <person name="Chovatia M."/>
            <person name="Cooper J."/>
            <person name="Damon W."/>
            <person name="Desjardin D."/>
            <person name="Finy P."/>
            <person name="Geml J."/>
            <person name="Haridas S."/>
            <person name="Hughes K."/>
            <person name="Justo A."/>
            <person name="Karasinski D."/>
            <person name="Kautmanova I."/>
            <person name="Kiss B."/>
            <person name="Kocsube S."/>
            <person name="Kotiranta H."/>
            <person name="LaButti K.M."/>
            <person name="Lechner B.E."/>
            <person name="Liimatainen K."/>
            <person name="Lipzen A."/>
            <person name="Lukacs Z."/>
            <person name="Mihaltcheva S."/>
            <person name="Morgado L.N."/>
            <person name="Niskanen T."/>
            <person name="Noordeloos M.E."/>
            <person name="Ohm R.A."/>
            <person name="Ortiz-Santana B."/>
            <person name="Ovrebo C."/>
            <person name="Racz N."/>
            <person name="Riley R."/>
            <person name="Savchenko A."/>
            <person name="Shiryaev A."/>
            <person name="Soop K."/>
            <person name="Spirin V."/>
            <person name="Szebenyi C."/>
            <person name="Tomsovsky M."/>
            <person name="Tulloss R.E."/>
            <person name="Uehling J."/>
            <person name="Grigoriev I.V."/>
            <person name="Vagvolgyi C."/>
            <person name="Papp T."/>
            <person name="Martin F.M."/>
            <person name="Miettinen O."/>
            <person name="Hibbett D.S."/>
            <person name="Nagy L.G."/>
        </authorList>
    </citation>
    <scope>NUCLEOTIDE SEQUENCE [LARGE SCALE GENOMIC DNA]</scope>
    <source>
        <strain evidence="2 3">FP101781</strain>
    </source>
</reference>
<evidence type="ECO:0000313" key="2">
    <source>
        <dbReference type="EMBL" id="TEB37959.1"/>
    </source>
</evidence>
<organism evidence="2 3">
    <name type="scientific">Coprinellus micaceus</name>
    <name type="common">Glistening ink-cap mushroom</name>
    <name type="synonym">Coprinus micaceus</name>
    <dbReference type="NCBI Taxonomy" id="71717"/>
    <lineage>
        <taxon>Eukaryota</taxon>
        <taxon>Fungi</taxon>
        <taxon>Dikarya</taxon>
        <taxon>Basidiomycota</taxon>
        <taxon>Agaricomycotina</taxon>
        <taxon>Agaricomycetes</taxon>
        <taxon>Agaricomycetidae</taxon>
        <taxon>Agaricales</taxon>
        <taxon>Agaricineae</taxon>
        <taxon>Psathyrellaceae</taxon>
        <taxon>Coprinellus</taxon>
    </lineage>
</organism>
<dbReference type="AlphaFoldDB" id="A0A4Y7TWL6"/>
<gene>
    <name evidence="2" type="ORF">FA13DRAFT_714202</name>
</gene>
<name>A0A4Y7TWL6_COPMI</name>